<protein>
    <recommendedName>
        <fullName evidence="1">DNA ligase (ATP)</fullName>
        <ecNumber evidence="1">6.5.1.1</ecNumber>
    </recommendedName>
</protein>
<dbReference type="Proteomes" id="UP001501337">
    <property type="component" value="Unassembled WGS sequence"/>
</dbReference>
<dbReference type="InterPro" id="IPR012308">
    <property type="entry name" value="DNA_ligase_ATP-dep_N"/>
</dbReference>
<feature type="domain" description="ATP-dependent DNA ligase family profile" evidence="14">
    <location>
        <begin position="330"/>
        <end position="474"/>
    </location>
</feature>
<dbReference type="InterPro" id="IPR012309">
    <property type="entry name" value="DNA_ligase_ATP-dep_C"/>
</dbReference>
<keyword evidence="3" id="KW-0132">Cell division</keyword>
<dbReference type="InterPro" id="IPR016059">
    <property type="entry name" value="DNA_ligase_ATP-dep_CS"/>
</dbReference>
<keyword evidence="12" id="KW-0131">Cell cycle</keyword>
<evidence type="ECO:0000256" key="12">
    <source>
        <dbReference type="ARBA" id="ARBA00023306"/>
    </source>
</evidence>
<dbReference type="Gene3D" id="1.10.3260.10">
    <property type="entry name" value="DNA ligase, ATP-dependent, N-terminal domain"/>
    <property type="match status" value="1"/>
</dbReference>
<evidence type="ECO:0000256" key="6">
    <source>
        <dbReference type="ARBA" id="ARBA00022741"/>
    </source>
</evidence>
<keyword evidence="10" id="KW-0233">DNA recombination</keyword>
<evidence type="ECO:0000256" key="4">
    <source>
        <dbReference type="ARBA" id="ARBA00022705"/>
    </source>
</evidence>
<proteinExistence type="predicted"/>
<evidence type="ECO:0000256" key="11">
    <source>
        <dbReference type="ARBA" id="ARBA00023204"/>
    </source>
</evidence>
<dbReference type="PROSITE" id="PS50160">
    <property type="entry name" value="DNA_LIGASE_A3"/>
    <property type="match status" value="1"/>
</dbReference>
<sequence>MKAFTALFEALDTTTSTNEKIDALVRYFRSCDAADGAWAAFLLSGLRSRRAVSSRLLRQVLVDPCGWPEWIVDECYSHVGDIAETVALLLKSSPGIEPVSALELPDRSLASWMAELRALVNKSDEVKREWFVANVLPQPPVQCFVLCKMAGGSFRVGVSRGVVAKALAKIAELPPAVIQHRLAGQWEPSAEAFESLISQTEEADPAKPYPFCLAYPLEPGEKSIHDILGDRAHWLAEWKYDGIRAQLIRREGTVMIWSRGEDMINAQFPEIERAVDALAYDCVLDAELLAWSDEPGVEAEEGAGLAGLEGRPSDFNQLQRRLGRKKVSEKMQRDIPIVCLIFDCLEFEGEDLRQRPLTERRSYIDRILQAQNGTDVAFRQLRSLPPVVVDVSEQDTRAEHWQGLESLRQESRERGVEGLMLKRLDSVYEAGRVRGGWWKWKIEPYTVDAVMLYAQAGHGRRSNLYTDYTFAVWDGENLVPFAKAYSGLTDAEIRRLDHWIRRHTIERFGPVRSVEPLQVFELAFEGIARSTRHKSGIAVRFPRISRWREDKTVDDIDTLETISALIDPPASSD</sequence>
<evidence type="ECO:0000256" key="3">
    <source>
        <dbReference type="ARBA" id="ARBA00022618"/>
    </source>
</evidence>
<reference evidence="16" key="1">
    <citation type="journal article" date="2019" name="Int. J. Syst. Evol. Microbiol.">
        <title>The Global Catalogue of Microorganisms (GCM) 10K type strain sequencing project: providing services to taxonomists for standard genome sequencing and annotation.</title>
        <authorList>
            <consortium name="The Broad Institute Genomics Platform"/>
            <consortium name="The Broad Institute Genome Sequencing Center for Infectious Disease"/>
            <person name="Wu L."/>
            <person name="Ma J."/>
        </authorList>
    </citation>
    <scope>NUCLEOTIDE SEQUENCE [LARGE SCALE GENOMIC DNA]</scope>
    <source>
        <strain evidence="16">JCM 17555</strain>
    </source>
</reference>
<dbReference type="CDD" id="cd07972">
    <property type="entry name" value="OBF_DNA_ligase_Arch_LigB"/>
    <property type="match status" value="1"/>
</dbReference>
<evidence type="ECO:0000259" key="14">
    <source>
        <dbReference type="PROSITE" id="PS50160"/>
    </source>
</evidence>
<keyword evidence="11" id="KW-0234">DNA repair</keyword>
<dbReference type="GO" id="GO:0016874">
    <property type="term" value="F:ligase activity"/>
    <property type="evidence" value="ECO:0007669"/>
    <property type="project" value="UniProtKB-KW"/>
</dbReference>
<accession>A0ABP7NQR0</accession>
<dbReference type="Pfam" id="PF04675">
    <property type="entry name" value="DNA_ligase_A_N"/>
    <property type="match status" value="1"/>
</dbReference>
<evidence type="ECO:0000256" key="10">
    <source>
        <dbReference type="ARBA" id="ARBA00023172"/>
    </source>
</evidence>
<dbReference type="NCBIfam" id="TIGR04120">
    <property type="entry name" value="DNA_lig_bact"/>
    <property type="match status" value="1"/>
</dbReference>
<dbReference type="InterPro" id="IPR026333">
    <property type="entry name" value="ATP_dep_DNA_lig_pp_1105_fam"/>
</dbReference>
<dbReference type="Gene3D" id="2.40.50.140">
    <property type="entry name" value="Nucleic acid-binding proteins"/>
    <property type="match status" value="1"/>
</dbReference>
<dbReference type="PANTHER" id="PTHR45674:SF13">
    <property type="entry name" value="DNA LIGASE-RELATED"/>
    <property type="match status" value="1"/>
</dbReference>
<keyword evidence="6" id="KW-0547">Nucleotide-binding</keyword>
<dbReference type="Gene3D" id="3.30.470.30">
    <property type="entry name" value="DNA ligase/mRNA capping enzyme"/>
    <property type="match status" value="1"/>
</dbReference>
<keyword evidence="9" id="KW-0460">Magnesium</keyword>
<dbReference type="InterPro" id="IPR050191">
    <property type="entry name" value="ATP-dep_DNA_ligase"/>
</dbReference>
<keyword evidence="7" id="KW-0227">DNA damage</keyword>
<evidence type="ECO:0000256" key="2">
    <source>
        <dbReference type="ARBA" id="ARBA00022598"/>
    </source>
</evidence>
<dbReference type="EC" id="6.5.1.1" evidence="1"/>
<keyword evidence="8" id="KW-0067">ATP-binding</keyword>
<dbReference type="Pfam" id="PF01068">
    <property type="entry name" value="DNA_ligase_A_M"/>
    <property type="match status" value="1"/>
</dbReference>
<keyword evidence="16" id="KW-1185">Reference proteome</keyword>
<dbReference type="CDD" id="cd07897">
    <property type="entry name" value="Adenylation_DNA_ligase_Bac1"/>
    <property type="match status" value="1"/>
</dbReference>
<evidence type="ECO:0000313" key="15">
    <source>
        <dbReference type="EMBL" id="GAA3952185.1"/>
    </source>
</evidence>
<evidence type="ECO:0000256" key="1">
    <source>
        <dbReference type="ARBA" id="ARBA00012727"/>
    </source>
</evidence>
<name>A0ABP7NQR0_9GAMM</name>
<evidence type="ECO:0000256" key="8">
    <source>
        <dbReference type="ARBA" id="ARBA00022840"/>
    </source>
</evidence>
<dbReference type="InterPro" id="IPR012310">
    <property type="entry name" value="DNA_ligase_ATP-dep_cent"/>
</dbReference>
<keyword evidence="2 15" id="KW-0436">Ligase</keyword>
<dbReference type="PROSITE" id="PS00697">
    <property type="entry name" value="DNA_LIGASE_A1"/>
    <property type="match status" value="1"/>
</dbReference>
<keyword evidence="4" id="KW-0235">DNA replication</keyword>
<dbReference type="SUPFAM" id="SSF117018">
    <property type="entry name" value="ATP-dependent DNA ligase DNA-binding domain"/>
    <property type="match status" value="1"/>
</dbReference>
<dbReference type="Pfam" id="PF04679">
    <property type="entry name" value="DNA_ligase_A_C"/>
    <property type="match status" value="1"/>
</dbReference>
<organism evidence="15 16">
    <name type="scientific">Allohahella marinimesophila</name>
    <dbReference type="NCBI Taxonomy" id="1054972"/>
    <lineage>
        <taxon>Bacteria</taxon>
        <taxon>Pseudomonadati</taxon>
        <taxon>Pseudomonadota</taxon>
        <taxon>Gammaproteobacteria</taxon>
        <taxon>Oceanospirillales</taxon>
        <taxon>Hahellaceae</taxon>
        <taxon>Allohahella</taxon>
    </lineage>
</organism>
<evidence type="ECO:0000313" key="16">
    <source>
        <dbReference type="Proteomes" id="UP001501337"/>
    </source>
</evidence>
<dbReference type="PANTHER" id="PTHR45674">
    <property type="entry name" value="DNA LIGASE 1/3 FAMILY MEMBER"/>
    <property type="match status" value="1"/>
</dbReference>
<keyword evidence="5" id="KW-0479">Metal-binding</keyword>
<dbReference type="SUPFAM" id="SSF50249">
    <property type="entry name" value="Nucleic acid-binding proteins"/>
    <property type="match status" value="1"/>
</dbReference>
<dbReference type="SUPFAM" id="SSF56091">
    <property type="entry name" value="DNA ligase/mRNA capping enzyme, catalytic domain"/>
    <property type="match status" value="1"/>
</dbReference>
<comment type="caution">
    <text evidence="15">The sequence shown here is derived from an EMBL/GenBank/DDBJ whole genome shotgun (WGS) entry which is preliminary data.</text>
</comment>
<evidence type="ECO:0000256" key="5">
    <source>
        <dbReference type="ARBA" id="ARBA00022723"/>
    </source>
</evidence>
<comment type="catalytic activity">
    <reaction evidence="13">
        <text>ATP + (deoxyribonucleotide)n-3'-hydroxyl + 5'-phospho-(deoxyribonucleotide)m = (deoxyribonucleotide)n+m + AMP + diphosphate.</text>
        <dbReference type="EC" id="6.5.1.1"/>
    </reaction>
</comment>
<evidence type="ECO:0000256" key="7">
    <source>
        <dbReference type="ARBA" id="ARBA00022763"/>
    </source>
</evidence>
<dbReference type="InterPro" id="IPR036599">
    <property type="entry name" value="DNA_ligase_N_sf"/>
</dbReference>
<gene>
    <name evidence="15" type="ORF">GCM10022278_09040</name>
</gene>
<evidence type="ECO:0000256" key="9">
    <source>
        <dbReference type="ARBA" id="ARBA00022842"/>
    </source>
</evidence>
<dbReference type="RefSeq" id="WP_344803694.1">
    <property type="nucleotide sequence ID" value="NZ_BAABBO010000001.1"/>
</dbReference>
<dbReference type="EMBL" id="BAABBO010000001">
    <property type="protein sequence ID" value="GAA3952185.1"/>
    <property type="molecule type" value="Genomic_DNA"/>
</dbReference>
<evidence type="ECO:0000256" key="13">
    <source>
        <dbReference type="ARBA" id="ARBA00034003"/>
    </source>
</evidence>
<dbReference type="InterPro" id="IPR012340">
    <property type="entry name" value="NA-bd_OB-fold"/>
</dbReference>
<dbReference type="NCBIfam" id="NF006701">
    <property type="entry name" value="PRK09247.1"/>
    <property type="match status" value="1"/>
</dbReference>